<evidence type="ECO:0000256" key="9">
    <source>
        <dbReference type="ARBA" id="ARBA00023065"/>
    </source>
</evidence>
<evidence type="ECO:0000256" key="11">
    <source>
        <dbReference type="ARBA" id="ARBA00023157"/>
    </source>
</evidence>
<feature type="domain" description="LRRCT" evidence="16">
    <location>
        <begin position="383"/>
        <end position="450"/>
    </location>
</feature>
<dbReference type="AlphaFoldDB" id="A0AAW1V742"/>
<protein>
    <recommendedName>
        <fullName evidence="16">LRRCT domain-containing protein</fullName>
    </recommendedName>
</protein>
<keyword evidence="12" id="KW-0407">Ion channel</keyword>
<evidence type="ECO:0000256" key="7">
    <source>
        <dbReference type="ARBA" id="ARBA00022737"/>
    </source>
</evidence>
<evidence type="ECO:0000256" key="6">
    <source>
        <dbReference type="ARBA" id="ARBA00022729"/>
    </source>
</evidence>
<dbReference type="InterPro" id="IPR000483">
    <property type="entry name" value="Cys-rich_flank_reg_C"/>
</dbReference>
<evidence type="ECO:0000256" key="2">
    <source>
        <dbReference type="ARBA" id="ARBA00022448"/>
    </source>
</evidence>
<dbReference type="SUPFAM" id="SSF52058">
    <property type="entry name" value="L domain-like"/>
    <property type="match status" value="1"/>
</dbReference>
<feature type="signal peptide" evidence="15">
    <location>
        <begin position="1"/>
        <end position="29"/>
    </location>
</feature>
<feature type="transmembrane region" description="Helical" evidence="14">
    <location>
        <begin position="453"/>
        <end position="476"/>
    </location>
</feature>
<evidence type="ECO:0000256" key="3">
    <source>
        <dbReference type="ARBA" id="ARBA00022475"/>
    </source>
</evidence>
<keyword evidence="5 14" id="KW-0812">Transmembrane</keyword>
<dbReference type="InterPro" id="IPR051432">
    <property type="entry name" value="KCNMA1_auxiliary"/>
</dbReference>
<evidence type="ECO:0000313" key="17">
    <source>
        <dbReference type="EMBL" id="KAK9890470.1"/>
    </source>
</evidence>
<dbReference type="PANTHER" id="PTHR46473">
    <property type="entry name" value="GH08155P"/>
    <property type="match status" value="1"/>
</dbReference>
<reference evidence="17 18" key="1">
    <citation type="submission" date="2023-03" db="EMBL/GenBank/DDBJ databases">
        <title>Genome insight into feeding habits of ladybird beetles.</title>
        <authorList>
            <person name="Li H.-S."/>
            <person name="Huang Y.-H."/>
            <person name="Pang H."/>
        </authorList>
    </citation>
    <scope>NUCLEOTIDE SEQUENCE [LARGE SCALE GENOMIC DNA]</scope>
    <source>
        <strain evidence="17">SYSU_2023b</strain>
        <tissue evidence="17">Whole body</tissue>
    </source>
</reference>
<dbReference type="InterPro" id="IPR032675">
    <property type="entry name" value="LRR_dom_sf"/>
</dbReference>
<dbReference type="Gene3D" id="3.80.10.10">
    <property type="entry name" value="Ribonuclease Inhibitor"/>
    <property type="match status" value="2"/>
</dbReference>
<dbReference type="PRINTS" id="PR00019">
    <property type="entry name" value="LEURICHRPT"/>
</dbReference>
<dbReference type="PROSITE" id="PS51450">
    <property type="entry name" value="LRR"/>
    <property type="match status" value="3"/>
</dbReference>
<comment type="subunit">
    <text evidence="13">Interacts with KCNMA1.</text>
</comment>
<evidence type="ECO:0000256" key="13">
    <source>
        <dbReference type="ARBA" id="ARBA00038736"/>
    </source>
</evidence>
<dbReference type="PANTHER" id="PTHR46473:SF10">
    <property type="entry name" value="LD45603P-RELATED"/>
    <property type="match status" value="1"/>
</dbReference>
<gene>
    <name evidence="17" type="ORF">WA026_010553</name>
</gene>
<dbReference type="SMART" id="SM00369">
    <property type="entry name" value="LRR_TYP"/>
    <property type="match status" value="8"/>
</dbReference>
<evidence type="ECO:0000256" key="5">
    <source>
        <dbReference type="ARBA" id="ARBA00022692"/>
    </source>
</evidence>
<keyword evidence="11" id="KW-1015">Disulfide bond</keyword>
<keyword evidence="4" id="KW-0433">Leucine-rich repeat</keyword>
<organism evidence="17 18">
    <name type="scientific">Henosepilachna vigintioctopunctata</name>
    <dbReference type="NCBI Taxonomy" id="420089"/>
    <lineage>
        <taxon>Eukaryota</taxon>
        <taxon>Metazoa</taxon>
        <taxon>Ecdysozoa</taxon>
        <taxon>Arthropoda</taxon>
        <taxon>Hexapoda</taxon>
        <taxon>Insecta</taxon>
        <taxon>Pterygota</taxon>
        <taxon>Neoptera</taxon>
        <taxon>Endopterygota</taxon>
        <taxon>Coleoptera</taxon>
        <taxon>Polyphaga</taxon>
        <taxon>Cucujiformia</taxon>
        <taxon>Coccinelloidea</taxon>
        <taxon>Coccinellidae</taxon>
        <taxon>Epilachninae</taxon>
        <taxon>Epilachnini</taxon>
        <taxon>Henosepilachna</taxon>
    </lineage>
</organism>
<evidence type="ECO:0000256" key="8">
    <source>
        <dbReference type="ARBA" id="ARBA00022989"/>
    </source>
</evidence>
<keyword evidence="6 15" id="KW-0732">Signal</keyword>
<evidence type="ECO:0000256" key="10">
    <source>
        <dbReference type="ARBA" id="ARBA00023136"/>
    </source>
</evidence>
<evidence type="ECO:0000313" key="18">
    <source>
        <dbReference type="Proteomes" id="UP001431783"/>
    </source>
</evidence>
<proteinExistence type="predicted"/>
<evidence type="ECO:0000256" key="14">
    <source>
        <dbReference type="SAM" id="Phobius"/>
    </source>
</evidence>
<keyword evidence="7" id="KW-0677">Repeat</keyword>
<dbReference type="InterPro" id="IPR003591">
    <property type="entry name" value="Leu-rich_rpt_typical-subtyp"/>
</dbReference>
<comment type="subcellular location">
    <subcellularLocation>
        <location evidence="1">Cell membrane</location>
        <topology evidence="1">Single-pass membrane protein</topology>
    </subcellularLocation>
</comment>
<sequence>MGGENTQPMFWRPLPTLLLLVITAFTSEGALCPGKCRCNDTTLSATCTSAALEVIPLQLNPEIHHLDLSNNKISNLYYTLSIYENLLTLDLSTNNLSTLGFEKFKSQRNLQVLNISRNNIDKLKKDSFNGLKALVKLDLSFNRLERLHNLTFLELHSLQVIILSGNRITHLERGLLRNTKHLKELMLNNNQLLEIPAAVLSDAIGLQRLALSDNLINSVDEEHMPNLLDLRSLLIDGNIIRDIHHAALTGLPSLERLDLSNNNFTCVPTASLAKLSNLTWLKMSGNFVENIPPVAFRGLFQLKHIHLDHLDLLTRIDVRAFVDNINLERIWLNDNIAVKSIPTRLFHGNPKIVHISMRNNALTTLEASHFPLDQLRLLQLGGNPLDCNCSLLWLWHLAEEQKKISIIQTNHTFEVPLELHIDSYEINCAAPDTLIGKQLAEVSEAEINCSFSWVALTSALISVMFIFLILTGLILWGPLKKARLRGNDRSQRNGALSRGKAETYEPPRIEKCIVSPPVSHHDYRTLSPWEQYGNCMSNMNIYEQLDCHLKDRPHIVYV</sequence>
<keyword evidence="3" id="KW-1003">Cell membrane</keyword>
<dbReference type="InterPro" id="IPR001611">
    <property type="entry name" value="Leu-rich_rpt"/>
</dbReference>
<comment type="caution">
    <text evidence="17">The sequence shown here is derived from an EMBL/GenBank/DDBJ whole genome shotgun (WGS) entry which is preliminary data.</text>
</comment>
<keyword evidence="8 14" id="KW-1133">Transmembrane helix</keyword>
<evidence type="ECO:0000256" key="12">
    <source>
        <dbReference type="ARBA" id="ARBA00023303"/>
    </source>
</evidence>
<evidence type="ECO:0000256" key="1">
    <source>
        <dbReference type="ARBA" id="ARBA00004162"/>
    </source>
</evidence>
<keyword evidence="10 14" id="KW-0472">Membrane</keyword>
<dbReference type="Proteomes" id="UP001431783">
    <property type="component" value="Unassembled WGS sequence"/>
</dbReference>
<dbReference type="SMART" id="SM00082">
    <property type="entry name" value="LRRCT"/>
    <property type="match status" value="1"/>
</dbReference>
<evidence type="ECO:0000259" key="16">
    <source>
        <dbReference type="SMART" id="SM00082"/>
    </source>
</evidence>
<evidence type="ECO:0000256" key="4">
    <source>
        <dbReference type="ARBA" id="ARBA00022614"/>
    </source>
</evidence>
<feature type="chain" id="PRO_5043654478" description="LRRCT domain-containing protein" evidence="15">
    <location>
        <begin position="30"/>
        <end position="558"/>
    </location>
</feature>
<dbReference type="GO" id="GO:0005886">
    <property type="term" value="C:plasma membrane"/>
    <property type="evidence" value="ECO:0007669"/>
    <property type="project" value="UniProtKB-SubCell"/>
</dbReference>
<dbReference type="EMBL" id="JARQZJ010000125">
    <property type="protein sequence ID" value="KAK9890470.1"/>
    <property type="molecule type" value="Genomic_DNA"/>
</dbReference>
<accession>A0AAW1V742</accession>
<dbReference type="Pfam" id="PF13855">
    <property type="entry name" value="LRR_8"/>
    <property type="match status" value="3"/>
</dbReference>
<keyword evidence="2" id="KW-0813">Transport</keyword>
<keyword evidence="18" id="KW-1185">Reference proteome</keyword>
<keyword evidence="9" id="KW-0406">Ion transport</keyword>
<name>A0AAW1V742_9CUCU</name>
<dbReference type="GO" id="GO:0034220">
    <property type="term" value="P:monoatomic ion transmembrane transport"/>
    <property type="evidence" value="ECO:0007669"/>
    <property type="project" value="UniProtKB-KW"/>
</dbReference>
<evidence type="ECO:0000256" key="15">
    <source>
        <dbReference type="SAM" id="SignalP"/>
    </source>
</evidence>